<protein>
    <submittedName>
        <fullName evidence="1">Uncharacterized protein</fullName>
    </submittedName>
</protein>
<dbReference type="EMBL" id="GBXM01094553">
    <property type="protein sequence ID" value="JAH14024.1"/>
    <property type="molecule type" value="Transcribed_RNA"/>
</dbReference>
<accession>A0A0E9QB79</accession>
<evidence type="ECO:0000313" key="1">
    <source>
        <dbReference type="EMBL" id="JAH14024.1"/>
    </source>
</evidence>
<reference evidence="1" key="1">
    <citation type="submission" date="2014-11" db="EMBL/GenBank/DDBJ databases">
        <authorList>
            <person name="Amaro Gonzalez C."/>
        </authorList>
    </citation>
    <scope>NUCLEOTIDE SEQUENCE</scope>
</reference>
<proteinExistence type="predicted"/>
<name>A0A0E9QB79_ANGAN</name>
<organism evidence="1">
    <name type="scientific">Anguilla anguilla</name>
    <name type="common">European freshwater eel</name>
    <name type="synonym">Muraena anguilla</name>
    <dbReference type="NCBI Taxonomy" id="7936"/>
    <lineage>
        <taxon>Eukaryota</taxon>
        <taxon>Metazoa</taxon>
        <taxon>Chordata</taxon>
        <taxon>Craniata</taxon>
        <taxon>Vertebrata</taxon>
        <taxon>Euteleostomi</taxon>
        <taxon>Actinopterygii</taxon>
        <taxon>Neopterygii</taxon>
        <taxon>Teleostei</taxon>
        <taxon>Anguilliformes</taxon>
        <taxon>Anguillidae</taxon>
        <taxon>Anguilla</taxon>
    </lineage>
</organism>
<dbReference type="AlphaFoldDB" id="A0A0E9QB79"/>
<sequence length="65" mass="7677">MHIALQKLCMPSLQYIFYLRNTFKIDSVYVSFWHDVSAAEKEEVCQVIKLCFSQYEFYIVSVSVS</sequence>
<reference evidence="1" key="2">
    <citation type="journal article" date="2015" name="Fish Shellfish Immunol.">
        <title>Early steps in the European eel (Anguilla anguilla)-Vibrio vulnificus interaction in the gills: Role of the RtxA13 toxin.</title>
        <authorList>
            <person name="Callol A."/>
            <person name="Pajuelo D."/>
            <person name="Ebbesson L."/>
            <person name="Teles M."/>
            <person name="MacKenzie S."/>
            <person name="Amaro C."/>
        </authorList>
    </citation>
    <scope>NUCLEOTIDE SEQUENCE</scope>
</reference>